<accession>X6LGL3</accession>
<dbReference type="InterPro" id="IPR019734">
    <property type="entry name" value="TPR_rpt"/>
</dbReference>
<keyword evidence="5" id="KW-1185">Reference proteome</keyword>
<proteinExistence type="predicted"/>
<sequence>MIILVVYESKGEYDKAIEYYEKSLKISLDKLGHDHPDVAASYNSLGSVYKSKGEYDKAIEYYVKSLKIRLDKLEHDHPDVASSYNNLGL</sequence>
<dbReference type="PANTHER" id="PTHR45641">
    <property type="entry name" value="TETRATRICOPEPTIDE REPEAT PROTEIN (AFU_ORTHOLOGUE AFUA_6G03870)"/>
    <property type="match status" value="1"/>
</dbReference>
<dbReference type="EMBL" id="ASPP01039109">
    <property type="protein sequence ID" value="ETO01128.1"/>
    <property type="molecule type" value="Genomic_DNA"/>
</dbReference>
<feature type="non-terminal residue" evidence="4">
    <location>
        <position position="89"/>
    </location>
</feature>
<name>X6LGL3_RETFI</name>
<evidence type="ECO:0000256" key="2">
    <source>
        <dbReference type="ARBA" id="ARBA00022803"/>
    </source>
</evidence>
<dbReference type="SUPFAM" id="SSF48452">
    <property type="entry name" value="TPR-like"/>
    <property type="match status" value="1"/>
</dbReference>
<dbReference type="OrthoDB" id="5587616at2759"/>
<keyword evidence="1" id="KW-0677">Repeat</keyword>
<dbReference type="Gene3D" id="1.25.40.10">
    <property type="entry name" value="Tetratricopeptide repeat domain"/>
    <property type="match status" value="1"/>
</dbReference>
<evidence type="ECO:0000256" key="1">
    <source>
        <dbReference type="ARBA" id="ARBA00022737"/>
    </source>
</evidence>
<evidence type="ECO:0000313" key="5">
    <source>
        <dbReference type="Proteomes" id="UP000023152"/>
    </source>
</evidence>
<evidence type="ECO:0000256" key="3">
    <source>
        <dbReference type="PROSITE-ProRule" id="PRU00339"/>
    </source>
</evidence>
<keyword evidence="2 3" id="KW-0802">TPR repeat</keyword>
<organism evidence="4 5">
    <name type="scientific">Reticulomyxa filosa</name>
    <dbReference type="NCBI Taxonomy" id="46433"/>
    <lineage>
        <taxon>Eukaryota</taxon>
        <taxon>Sar</taxon>
        <taxon>Rhizaria</taxon>
        <taxon>Retaria</taxon>
        <taxon>Foraminifera</taxon>
        <taxon>Monothalamids</taxon>
        <taxon>Reticulomyxidae</taxon>
        <taxon>Reticulomyxa</taxon>
    </lineage>
</organism>
<evidence type="ECO:0000313" key="4">
    <source>
        <dbReference type="EMBL" id="ETO01128.1"/>
    </source>
</evidence>
<protein>
    <submittedName>
        <fullName evidence="4">Uncharacterized protein</fullName>
    </submittedName>
</protein>
<feature type="repeat" description="TPR" evidence="3">
    <location>
        <begin position="39"/>
        <end position="72"/>
    </location>
</feature>
<dbReference type="Proteomes" id="UP000023152">
    <property type="component" value="Unassembled WGS sequence"/>
</dbReference>
<gene>
    <name evidence="4" type="ORF">RFI_36312</name>
</gene>
<dbReference type="PROSITE" id="PS50005">
    <property type="entry name" value="TPR"/>
    <property type="match status" value="1"/>
</dbReference>
<dbReference type="InterPro" id="IPR011990">
    <property type="entry name" value="TPR-like_helical_dom_sf"/>
</dbReference>
<dbReference type="AlphaFoldDB" id="X6LGL3"/>
<dbReference type="Pfam" id="PF13424">
    <property type="entry name" value="TPR_12"/>
    <property type="match status" value="1"/>
</dbReference>
<dbReference type="PANTHER" id="PTHR45641:SF1">
    <property type="entry name" value="AAA+ ATPASE DOMAIN-CONTAINING PROTEIN"/>
    <property type="match status" value="1"/>
</dbReference>
<dbReference type="PROSITE" id="PS50293">
    <property type="entry name" value="TPR_REGION"/>
    <property type="match status" value="1"/>
</dbReference>
<comment type="caution">
    <text evidence="4">The sequence shown here is derived from an EMBL/GenBank/DDBJ whole genome shotgun (WGS) entry which is preliminary data.</text>
</comment>
<reference evidence="4 5" key="1">
    <citation type="journal article" date="2013" name="Curr. Biol.">
        <title>The Genome of the Foraminiferan Reticulomyxa filosa.</title>
        <authorList>
            <person name="Glockner G."/>
            <person name="Hulsmann N."/>
            <person name="Schleicher M."/>
            <person name="Noegel A.A."/>
            <person name="Eichinger L."/>
            <person name="Gallinger C."/>
            <person name="Pawlowski J."/>
            <person name="Sierra R."/>
            <person name="Euteneuer U."/>
            <person name="Pillet L."/>
            <person name="Moustafa A."/>
            <person name="Platzer M."/>
            <person name="Groth M."/>
            <person name="Szafranski K."/>
            <person name="Schliwa M."/>
        </authorList>
    </citation>
    <scope>NUCLEOTIDE SEQUENCE [LARGE SCALE GENOMIC DNA]</scope>
</reference>
<dbReference type="SMART" id="SM00028">
    <property type="entry name" value="TPR"/>
    <property type="match status" value="2"/>
</dbReference>